<comment type="caution">
    <text evidence="1">The sequence shown here is derived from an EMBL/GenBank/DDBJ whole genome shotgun (WGS) entry which is preliminary data.</text>
</comment>
<accession>A0A3S1AI42</accession>
<name>A0A3S1AI42_9CYAN</name>
<evidence type="ECO:0000313" key="1">
    <source>
        <dbReference type="EMBL" id="RUT01333.1"/>
    </source>
</evidence>
<dbReference type="AlphaFoldDB" id="A0A3S1AI42"/>
<proteinExistence type="predicted"/>
<organism evidence="1 2">
    <name type="scientific">Dulcicalothrix desertica PCC 7102</name>
    <dbReference type="NCBI Taxonomy" id="232991"/>
    <lineage>
        <taxon>Bacteria</taxon>
        <taxon>Bacillati</taxon>
        <taxon>Cyanobacteriota</taxon>
        <taxon>Cyanophyceae</taxon>
        <taxon>Nostocales</taxon>
        <taxon>Calotrichaceae</taxon>
        <taxon>Dulcicalothrix</taxon>
    </lineage>
</organism>
<evidence type="ECO:0008006" key="3">
    <source>
        <dbReference type="Google" id="ProtNLM"/>
    </source>
</evidence>
<dbReference type="OrthoDB" id="573467at2"/>
<reference evidence="1" key="2">
    <citation type="journal article" date="2019" name="Genome Biol. Evol.">
        <title>Day and night: Metabolic profiles and evolutionary relationships of six axenic non-marine cyanobacteria.</title>
        <authorList>
            <person name="Will S.E."/>
            <person name="Henke P."/>
            <person name="Boedeker C."/>
            <person name="Huang S."/>
            <person name="Brinkmann H."/>
            <person name="Rohde M."/>
            <person name="Jarek M."/>
            <person name="Friedl T."/>
            <person name="Seufert S."/>
            <person name="Schumacher M."/>
            <person name="Overmann J."/>
            <person name="Neumann-Schaal M."/>
            <person name="Petersen J."/>
        </authorList>
    </citation>
    <scope>NUCLEOTIDE SEQUENCE [LARGE SCALE GENOMIC DNA]</scope>
    <source>
        <strain evidence="1">PCC 7102</strain>
    </source>
</reference>
<gene>
    <name evidence="1" type="ORF">DSM106972_068840</name>
</gene>
<keyword evidence="2" id="KW-1185">Reference proteome</keyword>
<dbReference type="RefSeq" id="WP_127085021.1">
    <property type="nucleotide sequence ID" value="NZ_RSCL01000020.1"/>
</dbReference>
<dbReference type="EMBL" id="RSCL01000020">
    <property type="protein sequence ID" value="RUT01333.1"/>
    <property type="molecule type" value="Genomic_DNA"/>
</dbReference>
<reference evidence="1" key="1">
    <citation type="submission" date="2018-12" db="EMBL/GenBank/DDBJ databases">
        <authorList>
            <person name="Will S."/>
            <person name="Neumann-Schaal M."/>
            <person name="Henke P."/>
        </authorList>
    </citation>
    <scope>NUCLEOTIDE SEQUENCE</scope>
    <source>
        <strain evidence="1">PCC 7102</strain>
    </source>
</reference>
<sequence>MNTLESSKTLEDKILEKITLADNEVFIRKDFKDIGDYNSVGRCLRNLLKKGKLIKIGHGLYAKAAISPLSKCIVPRKGLPQLGVEVLNKFGIEAFPSSYQRAYNEGRSTQVPTGRLIGVKARTKRKIGYAGKYIAFEYLD</sequence>
<protein>
    <recommendedName>
        <fullName evidence="3">S-adenosylhomocysteine hydrolase</fullName>
    </recommendedName>
</protein>
<dbReference type="Proteomes" id="UP000271624">
    <property type="component" value="Unassembled WGS sequence"/>
</dbReference>
<evidence type="ECO:0000313" key="2">
    <source>
        <dbReference type="Proteomes" id="UP000271624"/>
    </source>
</evidence>